<dbReference type="GO" id="GO:0006559">
    <property type="term" value="P:L-phenylalanine catabolic process"/>
    <property type="evidence" value="ECO:0007669"/>
    <property type="project" value="TreeGrafter"/>
</dbReference>
<dbReference type="CDD" id="cd03043">
    <property type="entry name" value="GST_N_1"/>
    <property type="match status" value="1"/>
</dbReference>
<dbReference type="GO" id="GO:0016034">
    <property type="term" value="F:maleylacetoacetate isomerase activity"/>
    <property type="evidence" value="ECO:0007669"/>
    <property type="project" value="TreeGrafter"/>
</dbReference>
<dbReference type="Gene3D" id="3.40.30.10">
    <property type="entry name" value="Glutaredoxin"/>
    <property type="match status" value="1"/>
</dbReference>
<dbReference type="SUPFAM" id="SSF47616">
    <property type="entry name" value="GST C-terminal domain-like"/>
    <property type="match status" value="1"/>
</dbReference>
<sequence length="212" mass="24491">MQRLYIANKNYSSWSMRAWLVLTAFDLDFEEVLVRFDATNPSFKEQLSHIHANAKVPVLDVGEFKIWDSLAVCEYLAEQNSDLALWPKLTHLRAQARSISCEMHSSFMALRQLCPMNIQAQYSKAEGQALWAQHAELRADVERIEQIWAQRADEQTFLFGDFSIADAFYAPVVMRFKSYALPVSERSQQYMQHIMQHPAVTQWLDAARAEAV</sequence>
<dbReference type="InterPro" id="IPR004045">
    <property type="entry name" value="Glutathione_S-Trfase_N"/>
</dbReference>
<dbReference type="InterPro" id="IPR040079">
    <property type="entry name" value="Glutathione_S-Trfase"/>
</dbReference>
<dbReference type="InterPro" id="IPR036282">
    <property type="entry name" value="Glutathione-S-Trfase_C_sf"/>
</dbReference>
<gene>
    <name evidence="2" type="ORF">ACNJC6_01259</name>
</gene>
<dbReference type="RefSeq" id="WP_087011910.1">
    <property type="nucleotide sequence ID" value="NZ_FUUY01000003.1"/>
</dbReference>
<dbReference type="AlphaFoldDB" id="A0A1R7QBJ6"/>
<dbReference type="Proteomes" id="UP000196240">
    <property type="component" value="Unassembled WGS sequence"/>
</dbReference>
<name>A0A1R7QBJ6_ACIJO</name>
<dbReference type="EMBL" id="FUUY01000003">
    <property type="protein sequence ID" value="SJX21639.1"/>
    <property type="molecule type" value="Genomic_DNA"/>
</dbReference>
<dbReference type="PANTHER" id="PTHR42673:SF4">
    <property type="entry name" value="MALEYLACETOACETATE ISOMERASE"/>
    <property type="match status" value="1"/>
</dbReference>
<dbReference type="CDD" id="cd03194">
    <property type="entry name" value="GST_C_3"/>
    <property type="match status" value="1"/>
</dbReference>
<evidence type="ECO:0000313" key="3">
    <source>
        <dbReference type="Proteomes" id="UP000196240"/>
    </source>
</evidence>
<dbReference type="SFLD" id="SFLDG00358">
    <property type="entry name" value="Main_(cytGST)"/>
    <property type="match status" value="1"/>
</dbReference>
<dbReference type="Gene3D" id="1.20.1050.10">
    <property type="match status" value="1"/>
</dbReference>
<dbReference type="GO" id="GO:0004364">
    <property type="term" value="F:glutathione transferase activity"/>
    <property type="evidence" value="ECO:0007669"/>
    <property type="project" value="TreeGrafter"/>
</dbReference>
<protein>
    <submittedName>
        <fullName evidence="2">Stringent starvation protein A</fullName>
    </submittedName>
</protein>
<feature type="domain" description="GST N-terminal" evidence="1">
    <location>
        <begin position="2"/>
        <end position="84"/>
    </location>
</feature>
<dbReference type="PROSITE" id="PS50404">
    <property type="entry name" value="GST_NTER"/>
    <property type="match status" value="1"/>
</dbReference>
<dbReference type="Pfam" id="PF13410">
    <property type="entry name" value="GST_C_2"/>
    <property type="match status" value="1"/>
</dbReference>
<reference evidence="2 3" key="1">
    <citation type="submission" date="2017-02" db="EMBL/GenBank/DDBJ databases">
        <authorList>
            <person name="Peterson S.W."/>
        </authorList>
    </citation>
    <scope>NUCLEOTIDE SEQUENCE [LARGE SCALE GENOMIC DNA]</scope>
    <source>
        <strain evidence="2">C6</strain>
    </source>
</reference>
<dbReference type="SFLD" id="SFLDS00019">
    <property type="entry name" value="Glutathione_Transferase_(cytos"/>
    <property type="match status" value="1"/>
</dbReference>
<dbReference type="PANTHER" id="PTHR42673">
    <property type="entry name" value="MALEYLACETOACETATE ISOMERASE"/>
    <property type="match status" value="1"/>
</dbReference>
<dbReference type="GO" id="GO:0006749">
    <property type="term" value="P:glutathione metabolic process"/>
    <property type="evidence" value="ECO:0007669"/>
    <property type="project" value="TreeGrafter"/>
</dbReference>
<evidence type="ECO:0000259" key="1">
    <source>
        <dbReference type="PROSITE" id="PS50404"/>
    </source>
</evidence>
<dbReference type="InterPro" id="IPR036249">
    <property type="entry name" value="Thioredoxin-like_sf"/>
</dbReference>
<proteinExistence type="predicted"/>
<dbReference type="Pfam" id="PF13409">
    <property type="entry name" value="GST_N_2"/>
    <property type="match status" value="1"/>
</dbReference>
<accession>A0A1R7QBJ6</accession>
<dbReference type="SUPFAM" id="SSF52833">
    <property type="entry name" value="Thioredoxin-like"/>
    <property type="match status" value="1"/>
</dbReference>
<evidence type="ECO:0000313" key="2">
    <source>
        <dbReference type="EMBL" id="SJX21639.1"/>
    </source>
</evidence>
<organism evidence="2 3">
    <name type="scientific">Acinetobacter johnsonii</name>
    <dbReference type="NCBI Taxonomy" id="40214"/>
    <lineage>
        <taxon>Bacteria</taxon>
        <taxon>Pseudomonadati</taxon>
        <taxon>Pseudomonadota</taxon>
        <taxon>Gammaproteobacteria</taxon>
        <taxon>Moraxellales</taxon>
        <taxon>Moraxellaceae</taxon>
        <taxon>Acinetobacter</taxon>
    </lineage>
</organism>